<name>A0A3S3RAP0_9BACT</name>
<dbReference type="AlphaFoldDB" id="A0A3S3RAP0"/>
<feature type="compositionally biased region" description="Polar residues" evidence="1">
    <location>
        <begin position="1"/>
        <end position="16"/>
    </location>
</feature>
<sequence>MADTPTTHVCTSSRNAVTPEHAALQGYQKRK</sequence>
<reference evidence="2 3" key="1">
    <citation type="submission" date="2017-01" db="EMBL/GenBank/DDBJ databases">
        <title>The cable genome- insights into the physiology and evolution of filamentous bacteria capable of sulfide oxidation via long distance electron transfer.</title>
        <authorList>
            <person name="Schreiber L."/>
            <person name="Bjerg J.T."/>
            <person name="Boggild A."/>
            <person name="Van De Vossenberg J."/>
            <person name="Meysman F."/>
            <person name="Nielsen L.P."/>
            <person name="Schramm A."/>
            <person name="Kjeldsen K.U."/>
        </authorList>
    </citation>
    <scope>NUCLEOTIDE SEQUENCE [LARGE SCALE GENOMIC DNA]</scope>
    <source>
        <strain evidence="2">MCF</strain>
    </source>
</reference>
<protein>
    <submittedName>
        <fullName evidence="2">Uncharacterized protein</fullName>
    </submittedName>
</protein>
<comment type="caution">
    <text evidence="2">The sequence shown here is derived from an EMBL/GenBank/DDBJ whole genome shotgun (WGS) entry which is preliminary data.</text>
</comment>
<proteinExistence type="predicted"/>
<dbReference type="Proteomes" id="UP000287853">
    <property type="component" value="Unassembled WGS sequence"/>
</dbReference>
<feature type="region of interest" description="Disordered" evidence="1">
    <location>
        <begin position="1"/>
        <end position="31"/>
    </location>
</feature>
<evidence type="ECO:0000313" key="2">
    <source>
        <dbReference type="EMBL" id="RWX48220.1"/>
    </source>
</evidence>
<gene>
    <name evidence="2" type="ORF">H206_05187</name>
</gene>
<dbReference type="EMBL" id="MTKO01000003">
    <property type="protein sequence ID" value="RWX48220.1"/>
    <property type="molecule type" value="Genomic_DNA"/>
</dbReference>
<organism evidence="2 3">
    <name type="scientific">Candidatus Electrothrix aarhusensis</name>
    <dbReference type="NCBI Taxonomy" id="1859131"/>
    <lineage>
        <taxon>Bacteria</taxon>
        <taxon>Pseudomonadati</taxon>
        <taxon>Thermodesulfobacteriota</taxon>
        <taxon>Desulfobulbia</taxon>
        <taxon>Desulfobulbales</taxon>
        <taxon>Desulfobulbaceae</taxon>
        <taxon>Candidatus Electrothrix</taxon>
    </lineage>
</organism>
<keyword evidence="3" id="KW-1185">Reference proteome</keyword>
<accession>A0A3S3RAP0</accession>
<evidence type="ECO:0000256" key="1">
    <source>
        <dbReference type="SAM" id="MobiDB-lite"/>
    </source>
</evidence>
<evidence type="ECO:0000313" key="3">
    <source>
        <dbReference type="Proteomes" id="UP000287853"/>
    </source>
</evidence>